<dbReference type="EMBL" id="MN740847">
    <property type="protein sequence ID" value="QHU14898.1"/>
    <property type="molecule type" value="Genomic_DNA"/>
</dbReference>
<evidence type="ECO:0000256" key="1">
    <source>
        <dbReference type="SAM" id="Phobius"/>
    </source>
</evidence>
<name>A0A6C0KF04_9ZZZZ</name>
<proteinExistence type="predicted"/>
<protein>
    <submittedName>
        <fullName evidence="2">Uncharacterized protein</fullName>
    </submittedName>
</protein>
<keyword evidence="1" id="KW-0812">Transmembrane</keyword>
<keyword evidence="1" id="KW-1133">Transmembrane helix</keyword>
<feature type="transmembrane region" description="Helical" evidence="1">
    <location>
        <begin position="6"/>
        <end position="23"/>
    </location>
</feature>
<dbReference type="AlphaFoldDB" id="A0A6C0KF04"/>
<sequence>MKLNLGYIVIGIFIVLLVIRYFMKKSIYEGLDNSIIFGEAESRQKNYLDTQDKYWSHRRFPQTAPGLSGDVKFKKLDIEKKNLLDTNPSAHVDTSSIGKKIEKCRIINKTLDCDQITADSGCGYCWETNKILYGDASGPTADVCGKNWVKPGQEAAFQCKKKKEQAICNDMKDCGDTGGEKSICGWCPTKAKGMVKKNLPGGGFGTKYDDDKCNWKEEILAAGDTRFVEKKDLKTKLPSQFGESRKWHDRDGKVYDCEEYSKGSNCKAWGNGYTYQNLTGNKACVACGGGTTDFPFKGDLLYGPEECKKFEEKFPCLTPTWKTGPHSQDCLNSLWGRSGCNGNLEERVNDQEDYKWWNSHSYILAGDNMKQYSTYANTGENYEESDKYTQKCYGKQVDPCETRFNPRPAKCATKLFKQQGCNSNGKFYPENSQNWLESNSDWKKGMTDSSYWSNSTLASKVRFMKNKINSMSQTPKNDFNSLIEYNEYCMGTKPTIPWNKPCWTDFVQMMTVTEYIKLENGALNFSGNSGGGFKSILPITNNNQTWKKGMAWKPGYILTKEMYEMEYFPFWNFVKTNKEVWNSRWADFKKACLGVPGTKLGGDPVNATWKGWNDWLRNEPEGQGDCDRDSDCAGNLKCAQDPYSLPGIRSNGLMGGGRDFCYDPTKYGLPTNGDYLLFMDGSPFIISMPSKSNLSSANSSGRFYKAGENYIVTKQAYLQEDFPYWKLIRISKSN</sequence>
<accession>A0A6C0KF04</accession>
<keyword evidence="1" id="KW-0472">Membrane</keyword>
<evidence type="ECO:0000313" key="2">
    <source>
        <dbReference type="EMBL" id="QHU14898.1"/>
    </source>
</evidence>
<reference evidence="2" key="1">
    <citation type="journal article" date="2020" name="Nature">
        <title>Giant virus diversity and host interactions through global metagenomics.</title>
        <authorList>
            <person name="Schulz F."/>
            <person name="Roux S."/>
            <person name="Paez-Espino D."/>
            <person name="Jungbluth S."/>
            <person name="Walsh D.A."/>
            <person name="Denef V.J."/>
            <person name="McMahon K.D."/>
            <person name="Konstantinidis K.T."/>
            <person name="Eloe-Fadrosh E.A."/>
            <person name="Kyrpides N.C."/>
            <person name="Woyke T."/>
        </authorList>
    </citation>
    <scope>NUCLEOTIDE SEQUENCE</scope>
    <source>
        <strain evidence="2">GVMAG-S-1102244-55</strain>
    </source>
</reference>
<organism evidence="2">
    <name type="scientific">viral metagenome</name>
    <dbReference type="NCBI Taxonomy" id="1070528"/>
    <lineage>
        <taxon>unclassified sequences</taxon>
        <taxon>metagenomes</taxon>
        <taxon>organismal metagenomes</taxon>
    </lineage>
</organism>